<evidence type="ECO:0000313" key="2">
    <source>
        <dbReference type="Proteomes" id="UP000005959"/>
    </source>
</evidence>
<sequence>MKGEKGILFRALVGNILILWDCGEMFRWLVSKCVAPVWELHSASIV</sequence>
<accession>G9YAV5</accession>
<evidence type="ECO:0000313" key="1">
    <source>
        <dbReference type="EMBL" id="EHM39840.1"/>
    </source>
</evidence>
<reference evidence="1 2" key="1">
    <citation type="submission" date="2011-08" db="EMBL/GenBank/DDBJ databases">
        <authorList>
            <person name="Weinstock G."/>
            <person name="Sodergren E."/>
            <person name="Clifton S."/>
            <person name="Fulton L."/>
            <person name="Fulton B."/>
            <person name="Courtney L."/>
            <person name="Fronick C."/>
            <person name="Harrison M."/>
            <person name="Strong C."/>
            <person name="Farmer C."/>
            <person name="Delahaunty K."/>
            <person name="Markovic C."/>
            <person name="Hall O."/>
            <person name="Minx P."/>
            <person name="Tomlinson C."/>
            <person name="Mitreva M."/>
            <person name="Hou S."/>
            <person name="Chen J."/>
            <person name="Wollam A."/>
            <person name="Pepin K.H."/>
            <person name="Johnson M."/>
            <person name="Bhonagiri V."/>
            <person name="Zhang X."/>
            <person name="Suruliraj S."/>
            <person name="Warren W."/>
            <person name="Chinwalla A."/>
            <person name="Mardis E.R."/>
            <person name="Wilson R.K."/>
        </authorList>
    </citation>
    <scope>NUCLEOTIDE SEQUENCE [LARGE SCALE GENOMIC DNA]</scope>
    <source>
        <strain evidence="1 2">ATCC 51873</strain>
    </source>
</reference>
<protein>
    <submittedName>
        <fullName evidence="1">Uncharacterized protein</fullName>
    </submittedName>
</protein>
<organism evidence="1 2">
    <name type="scientific">Hafnia alvei ATCC 51873</name>
    <dbReference type="NCBI Taxonomy" id="1002364"/>
    <lineage>
        <taxon>Bacteria</taxon>
        <taxon>Pseudomonadati</taxon>
        <taxon>Pseudomonadota</taxon>
        <taxon>Gammaproteobacteria</taxon>
        <taxon>Enterobacterales</taxon>
        <taxon>Hafniaceae</taxon>
        <taxon>Hafnia</taxon>
    </lineage>
</organism>
<gene>
    <name evidence="1" type="ORF">HMPREF0454_03731</name>
</gene>
<dbReference type="HOGENOM" id="CLU_3184347_0_0_6"/>
<dbReference type="PATRIC" id="fig|1002364.3.peg.3372"/>
<dbReference type="AlphaFoldDB" id="G9YAV5"/>
<dbReference type="Proteomes" id="UP000005959">
    <property type="component" value="Unassembled WGS sequence"/>
</dbReference>
<dbReference type="EMBL" id="AGCI01000088">
    <property type="protein sequence ID" value="EHM39840.1"/>
    <property type="molecule type" value="Genomic_DNA"/>
</dbReference>
<comment type="caution">
    <text evidence="1">The sequence shown here is derived from an EMBL/GenBank/DDBJ whole genome shotgun (WGS) entry which is preliminary data.</text>
</comment>
<name>G9YAV5_HAFAL</name>
<proteinExistence type="predicted"/>